<comment type="caution">
    <text evidence="2">The sequence shown here is derived from an EMBL/GenBank/DDBJ whole genome shotgun (WGS) entry which is preliminary data.</text>
</comment>
<feature type="transmembrane region" description="Helical" evidence="1">
    <location>
        <begin position="75"/>
        <end position="99"/>
    </location>
</feature>
<dbReference type="AlphaFoldDB" id="A0A2C6MDS0"/>
<protein>
    <submittedName>
        <fullName evidence="2">Uncharacterized protein</fullName>
    </submittedName>
</protein>
<sequence>MRGLYEALMSASRAHAKWELEMSNNIIKNRKHLLILAIMMLPLVIPAIGHAADLPYFIGGKSAFGPSHYNPTMFYGSMAVGICAGLITGCIGAGGGFVITPA</sequence>
<keyword evidence="1" id="KW-0472">Membrane</keyword>
<accession>A0A2C6MDS0</accession>
<gene>
    <name evidence="2" type="ORF">P378_10475</name>
</gene>
<proteinExistence type="predicted"/>
<name>A0A2C6MDS0_9FIRM</name>
<dbReference type="Proteomes" id="UP000222564">
    <property type="component" value="Unassembled WGS sequence"/>
</dbReference>
<reference evidence="2 3" key="1">
    <citation type="submission" date="2013-09" db="EMBL/GenBank/DDBJ databases">
        <title>Biodegradation of hydrocarbons in the deep terrestrial subsurface : characterization of a microbial consortium composed of two Desulfotomaculum species originating from a deep geological formation.</title>
        <authorList>
            <person name="Aullo T."/>
            <person name="Berlendis S."/>
            <person name="Lascourreges J.-F."/>
            <person name="Dessort D."/>
            <person name="Saint-Laurent S."/>
            <person name="Schraauwers B."/>
            <person name="Mas J."/>
            <person name="Magot M."/>
            <person name="Ranchou-Peyruse A."/>
        </authorList>
    </citation>
    <scope>NUCLEOTIDE SEQUENCE [LARGE SCALE GENOMIC DNA]</scope>
    <source>
        <strain evidence="2 3">Bs107</strain>
    </source>
</reference>
<organism evidence="2 3">
    <name type="scientific">Desulforamulus profundi</name>
    <dbReference type="NCBI Taxonomy" id="1383067"/>
    <lineage>
        <taxon>Bacteria</taxon>
        <taxon>Bacillati</taxon>
        <taxon>Bacillota</taxon>
        <taxon>Clostridia</taxon>
        <taxon>Eubacteriales</taxon>
        <taxon>Peptococcaceae</taxon>
        <taxon>Desulforamulus</taxon>
    </lineage>
</organism>
<keyword evidence="1" id="KW-0812">Transmembrane</keyword>
<keyword evidence="1" id="KW-1133">Transmembrane helix</keyword>
<dbReference type="EMBL" id="AWQQ01000054">
    <property type="protein sequence ID" value="PHJ38248.1"/>
    <property type="molecule type" value="Genomic_DNA"/>
</dbReference>
<evidence type="ECO:0000313" key="2">
    <source>
        <dbReference type="EMBL" id="PHJ38248.1"/>
    </source>
</evidence>
<evidence type="ECO:0000313" key="3">
    <source>
        <dbReference type="Proteomes" id="UP000222564"/>
    </source>
</evidence>
<evidence type="ECO:0000256" key="1">
    <source>
        <dbReference type="SAM" id="Phobius"/>
    </source>
</evidence>
<keyword evidence="3" id="KW-1185">Reference proteome</keyword>